<dbReference type="EnsemblBacteria" id="AAL63211">
    <property type="protein sequence ID" value="AAL63211"/>
    <property type="gene ID" value="PAE1031"/>
</dbReference>
<dbReference type="Proteomes" id="UP000002439">
    <property type="component" value="Chromosome"/>
</dbReference>
<dbReference type="KEGG" id="pai:PAE1031"/>
<dbReference type="InParanoid" id="Q8ZXY5"/>
<keyword evidence="2" id="KW-1185">Reference proteome</keyword>
<dbReference type="AlphaFoldDB" id="Q8ZXY5"/>
<dbReference type="STRING" id="178306.PAE1031"/>
<protein>
    <submittedName>
        <fullName evidence="1">Conserved within P. aerophilum</fullName>
    </submittedName>
</protein>
<organism evidence="1 2">
    <name type="scientific">Pyrobaculum aerophilum (strain ATCC 51768 / DSM 7523 / JCM 9630 / CIP 104966 / NBRC 100827 / IM2)</name>
    <dbReference type="NCBI Taxonomy" id="178306"/>
    <lineage>
        <taxon>Archaea</taxon>
        <taxon>Thermoproteota</taxon>
        <taxon>Thermoprotei</taxon>
        <taxon>Thermoproteales</taxon>
        <taxon>Thermoproteaceae</taxon>
        <taxon>Pyrobaculum</taxon>
    </lineage>
</organism>
<reference evidence="1 2" key="1">
    <citation type="journal article" date="2002" name="Proc. Natl. Acad. Sci. U.S.A.">
        <title>Genome sequence of the hyperthermophilic crenarchaeon Pyrobaculum aerophilum.</title>
        <authorList>
            <person name="Fitz-Gibbon S.T."/>
            <person name="Ladner H."/>
            <person name="Kim U.J."/>
            <person name="Stetter K.O."/>
            <person name="Simon M.I."/>
            <person name="Miller J.H."/>
        </authorList>
    </citation>
    <scope>NUCLEOTIDE SEQUENCE [LARGE SCALE GENOMIC DNA]</scope>
    <source>
        <strain evidence="2">ATCC 51768 / DSM 7523 / JCM 9630 / CIP 104966 / NBRC 100827 / IM2</strain>
    </source>
</reference>
<evidence type="ECO:0000313" key="1">
    <source>
        <dbReference type="EMBL" id="AAL63211.1"/>
    </source>
</evidence>
<gene>
    <name evidence="1" type="ordered locus">PAE1031</name>
</gene>
<accession>Q8ZXY5</accession>
<name>Q8ZXY5_PYRAE</name>
<sequence length="201" mass="22478">MWVQLMQVSSVPNVAGGWRHTTGGIVKDRAVPTQTARHLCVSWYYIDPKFTYMSYMLSTDCVYGPAVPGTTAPNSGEYNIGTVTRTVTFSISAQAKDQSGSLTFTLGAQWSETIPRIQVSLDLTDSRAVKWYQYIYDGGEKSLGDTWGSMSWDWMYGLTVVAKPDGNFYLGVQGQASFWRCELGCLAVRYDQPFVAWFVRP</sequence>
<proteinExistence type="predicted"/>
<dbReference type="HOGENOM" id="CLU_088483_0_0_2"/>
<dbReference type="EMBL" id="AE009441">
    <property type="protein sequence ID" value="AAL63211.1"/>
    <property type="molecule type" value="Genomic_DNA"/>
</dbReference>
<dbReference type="eggNOG" id="arCOG09772">
    <property type="taxonomic scope" value="Archaea"/>
</dbReference>
<evidence type="ECO:0000313" key="2">
    <source>
        <dbReference type="Proteomes" id="UP000002439"/>
    </source>
</evidence>